<evidence type="ECO:0000256" key="1">
    <source>
        <dbReference type="SAM" id="Phobius"/>
    </source>
</evidence>
<gene>
    <name evidence="2" type="ORF">LCGC14_1037390</name>
</gene>
<feature type="transmembrane region" description="Helical" evidence="1">
    <location>
        <begin position="29"/>
        <end position="49"/>
    </location>
</feature>
<evidence type="ECO:0000313" key="2">
    <source>
        <dbReference type="EMBL" id="KKN10378.1"/>
    </source>
</evidence>
<proteinExistence type="predicted"/>
<reference evidence="2" key="1">
    <citation type="journal article" date="2015" name="Nature">
        <title>Complex archaea that bridge the gap between prokaryotes and eukaryotes.</title>
        <authorList>
            <person name="Spang A."/>
            <person name="Saw J.H."/>
            <person name="Jorgensen S.L."/>
            <person name="Zaremba-Niedzwiedzka K."/>
            <person name="Martijn J."/>
            <person name="Lind A.E."/>
            <person name="van Eijk R."/>
            <person name="Schleper C."/>
            <person name="Guy L."/>
            <person name="Ettema T.J."/>
        </authorList>
    </citation>
    <scope>NUCLEOTIDE SEQUENCE</scope>
</reference>
<keyword evidence="1" id="KW-1133">Transmembrane helix</keyword>
<protein>
    <submittedName>
        <fullName evidence="2">Uncharacterized protein</fullName>
    </submittedName>
</protein>
<keyword evidence="1" id="KW-0472">Membrane</keyword>
<accession>A0A0F9QYZ8</accession>
<name>A0A0F9QYZ8_9ZZZZ</name>
<feature type="transmembrane region" description="Helical" evidence="1">
    <location>
        <begin position="7"/>
        <end position="23"/>
    </location>
</feature>
<dbReference type="AlphaFoldDB" id="A0A0F9QYZ8"/>
<comment type="caution">
    <text evidence="2">The sequence shown here is derived from an EMBL/GenBank/DDBJ whole genome shotgun (WGS) entry which is preliminary data.</text>
</comment>
<organism evidence="2">
    <name type="scientific">marine sediment metagenome</name>
    <dbReference type="NCBI Taxonomy" id="412755"/>
    <lineage>
        <taxon>unclassified sequences</taxon>
        <taxon>metagenomes</taxon>
        <taxon>ecological metagenomes</taxon>
    </lineage>
</organism>
<keyword evidence="1" id="KW-0812">Transmembrane</keyword>
<sequence length="79" mass="8350">MLEGKKTKVGGMLLIVAGGLYIGGLYDAILYDIGTGLAMIGFGLVCIGIHNRISRGLFNIHDGKIQYGSVRLQPPSVMG</sequence>
<dbReference type="EMBL" id="LAZR01004250">
    <property type="protein sequence ID" value="KKN10378.1"/>
    <property type="molecule type" value="Genomic_DNA"/>
</dbReference>